<keyword evidence="2" id="KW-1185">Reference proteome</keyword>
<name>A0A1E7R7U2_9GAMM</name>
<proteinExistence type="predicted"/>
<dbReference type="EMBL" id="MKKK01000027">
    <property type="protein sequence ID" value="OEY95325.1"/>
    <property type="molecule type" value="Genomic_DNA"/>
</dbReference>
<reference evidence="1 2" key="1">
    <citation type="submission" date="2016-09" db="EMBL/GenBank/DDBJ databases">
        <authorList>
            <person name="Capua I."/>
            <person name="De Benedictis P."/>
            <person name="Joannis T."/>
            <person name="Lombin L.H."/>
            <person name="Cattoli G."/>
        </authorList>
    </citation>
    <scope>NUCLEOTIDE SEQUENCE [LARGE SCALE GENOMIC DNA]</scope>
    <source>
        <strain evidence="1 2">ANC 4671</strain>
    </source>
</reference>
<evidence type="ECO:0000313" key="2">
    <source>
        <dbReference type="Proteomes" id="UP000185895"/>
    </source>
</evidence>
<protein>
    <submittedName>
        <fullName evidence="1">Uncharacterized protein</fullName>
    </submittedName>
</protein>
<evidence type="ECO:0000313" key="1">
    <source>
        <dbReference type="EMBL" id="OEY95325.1"/>
    </source>
</evidence>
<organism evidence="1 2">
    <name type="scientific">Acinetobacter qingfengensis</name>
    <dbReference type="NCBI Taxonomy" id="1262585"/>
    <lineage>
        <taxon>Bacteria</taxon>
        <taxon>Pseudomonadati</taxon>
        <taxon>Pseudomonadota</taxon>
        <taxon>Gammaproteobacteria</taxon>
        <taxon>Moraxellales</taxon>
        <taxon>Moraxellaceae</taxon>
        <taxon>Acinetobacter</taxon>
    </lineage>
</organism>
<comment type="caution">
    <text evidence="1">The sequence shown here is derived from an EMBL/GenBank/DDBJ whole genome shotgun (WGS) entry which is preliminary data.</text>
</comment>
<sequence>MTRGLYNSIQEMPEYNDAEKSWHITIDSSYFLWYDLIVDPPFDEAKNELKEMLNNFKEYVESSNEKRFIYFVTSRKKVRFDVKKQPKFSFFDRRKLTIYFLIGNKDKRKIEIYFPKEIPSNITVDEKFIYFHSEVSESLAYPIHYFLREYGINLGIASEVQYVGITENPVGRALGLKHRGLTEILYKVPTSENDIFLTVNTFKVGSFTKIEERNIDIISTNSMIYDIPLDKEGLVIEKALIYYFNSKFQEVDKKAWGEFRNLLIMMKKKKNISSVSFHLEINDPNEYDIMGSRDVEANISHSFLWKLGEIEPELKKFNSEIDLLEYTKVLSRDLGSV</sequence>
<dbReference type="Proteomes" id="UP000185895">
    <property type="component" value="Unassembled WGS sequence"/>
</dbReference>
<gene>
    <name evidence="1" type="ORF">BJI46_12990</name>
</gene>
<dbReference type="AlphaFoldDB" id="A0A1E7R7U2"/>
<accession>A0A1E7R7U2</accession>